<dbReference type="SUPFAM" id="SSF54236">
    <property type="entry name" value="Ubiquitin-like"/>
    <property type="match status" value="1"/>
</dbReference>
<organism evidence="2 3">
    <name type="scientific">Mollisia scopiformis</name>
    <name type="common">Conifer needle endophyte fungus</name>
    <name type="synonym">Phialocephala scopiformis</name>
    <dbReference type="NCBI Taxonomy" id="149040"/>
    <lineage>
        <taxon>Eukaryota</taxon>
        <taxon>Fungi</taxon>
        <taxon>Dikarya</taxon>
        <taxon>Ascomycota</taxon>
        <taxon>Pezizomycotina</taxon>
        <taxon>Leotiomycetes</taxon>
        <taxon>Helotiales</taxon>
        <taxon>Mollisiaceae</taxon>
        <taxon>Mollisia</taxon>
    </lineage>
</organism>
<evidence type="ECO:0000313" key="3">
    <source>
        <dbReference type="Proteomes" id="UP000070700"/>
    </source>
</evidence>
<sequence length="435" mass="47541">MVKVKADNQLRGELGRPVEYLKAHEAVCFHQGEDMNALTVSFKRTIRVPEDGKVHALPPNLGFFPLYNVSHYADTLPKGMTSKGGCFMPVHEREALWIRFESTRPFGLKVYLGSINAISGEPLKETFASTMRRQQRFSDHINIQDYAVIDPAAQGQLWLDGIANTDGTVMQFVAVSSGTGYSVEAQIAKHEAVCGIQIIVAPIKRGAVAVLKVHRLGQTPLFPSVQLNATVYELMNMISATIDVPVEQFYLLHDNVVLEKNYLLSHYGITAQNSTLHLVLHLQGGGLVGNPNLPSEGEMGIAAGGLIRQAILRDPHASEVWDCKNVTTFFVQLLNANLLELVTSIAPPPSPITAELYAAAGLPFFSLPDEPKTGIYGKFSGVKSIGQMDVAKGKKKGLDRELKFPVIKLDRSGKHLFRPVGRMEALLKGMGFAGS</sequence>
<dbReference type="OrthoDB" id="428577at2759"/>
<dbReference type="Pfam" id="PF00240">
    <property type="entry name" value="ubiquitin"/>
    <property type="match status" value="1"/>
</dbReference>
<accession>A0A194XJZ3</accession>
<dbReference type="PROSITE" id="PS50053">
    <property type="entry name" value="UBIQUITIN_2"/>
    <property type="match status" value="1"/>
</dbReference>
<dbReference type="AlphaFoldDB" id="A0A194XJZ3"/>
<dbReference type="InterPro" id="IPR029071">
    <property type="entry name" value="Ubiquitin-like_domsf"/>
</dbReference>
<name>A0A194XJZ3_MOLSC</name>
<dbReference type="InterPro" id="IPR000626">
    <property type="entry name" value="Ubiquitin-like_dom"/>
</dbReference>
<dbReference type="RefSeq" id="XP_018074462.1">
    <property type="nucleotide sequence ID" value="XM_018214593.1"/>
</dbReference>
<dbReference type="STRING" id="149040.A0A194XJZ3"/>
<dbReference type="CDD" id="cd17039">
    <property type="entry name" value="Ubl_ubiquitin_like"/>
    <property type="match status" value="1"/>
</dbReference>
<dbReference type="InParanoid" id="A0A194XJZ3"/>
<feature type="domain" description="Ubiquitin-like" evidence="1">
    <location>
        <begin position="209"/>
        <end position="284"/>
    </location>
</feature>
<evidence type="ECO:0000259" key="1">
    <source>
        <dbReference type="PROSITE" id="PS50053"/>
    </source>
</evidence>
<dbReference type="Proteomes" id="UP000070700">
    <property type="component" value="Unassembled WGS sequence"/>
</dbReference>
<dbReference type="GeneID" id="28824319"/>
<evidence type="ECO:0000313" key="2">
    <source>
        <dbReference type="EMBL" id="KUJ20107.1"/>
    </source>
</evidence>
<dbReference type="Gene3D" id="3.10.20.90">
    <property type="entry name" value="Phosphatidylinositol 3-kinase Catalytic Subunit, Chain A, domain 1"/>
    <property type="match status" value="1"/>
</dbReference>
<keyword evidence="3" id="KW-1185">Reference proteome</keyword>
<protein>
    <recommendedName>
        <fullName evidence="1">Ubiquitin-like domain-containing protein</fullName>
    </recommendedName>
</protein>
<reference evidence="2 3" key="1">
    <citation type="submission" date="2015-10" db="EMBL/GenBank/DDBJ databases">
        <title>Full genome of DAOMC 229536 Phialocephala scopiformis, a fungal endophyte of spruce producing the potent anti-insectan compound rugulosin.</title>
        <authorList>
            <consortium name="DOE Joint Genome Institute"/>
            <person name="Walker A.K."/>
            <person name="Frasz S.L."/>
            <person name="Seifert K.A."/>
            <person name="Miller J.D."/>
            <person name="Mondo S.J."/>
            <person name="Labutti K."/>
            <person name="Lipzen A."/>
            <person name="Dockter R."/>
            <person name="Kennedy M."/>
            <person name="Grigoriev I.V."/>
            <person name="Spatafora J.W."/>
        </authorList>
    </citation>
    <scope>NUCLEOTIDE SEQUENCE [LARGE SCALE GENOMIC DNA]</scope>
    <source>
        <strain evidence="2 3">CBS 120377</strain>
    </source>
</reference>
<proteinExistence type="predicted"/>
<dbReference type="EMBL" id="KQ947410">
    <property type="protein sequence ID" value="KUJ20107.1"/>
    <property type="molecule type" value="Genomic_DNA"/>
</dbReference>
<dbReference type="KEGG" id="psco:LY89DRAFT_682890"/>
<gene>
    <name evidence="2" type="ORF">LY89DRAFT_682890</name>
</gene>